<feature type="domain" description="Isochorismatase-like" evidence="2">
    <location>
        <begin position="7"/>
        <end position="170"/>
    </location>
</feature>
<dbReference type="EMBL" id="JASGBI010000002">
    <property type="protein sequence ID" value="MDI9240713.1"/>
    <property type="molecule type" value="Genomic_DNA"/>
</dbReference>
<dbReference type="EC" id="3.-.-.-" evidence="3"/>
<name>A0ABT6XKZ6_9GAMM</name>
<evidence type="ECO:0000259" key="2">
    <source>
        <dbReference type="Pfam" id="PF00857"/>
    </source>
</evidence>
<reference evidence="3 4" key="1">
    <citation type="submission" date="2023-05" db="EMBL/GenBank/DDBJ databases">
        <title>Lysobacter sp. strain LF1 Genome sequencing and assembly.</title>
        <authorList>
            <person name="Jung Y."/>
        </authorList>
    </citation>
    <scope>NUCLEOTIDE SEQUENCE [LARGE SCALE GENOMIC DNA]</scope>
    <source>
        <strain evidence="3 4">LF1</strain>
    </source>
</reference>
<dbReference type="RefSeq" id="WP_283214194.1">
    <property type="nucleotide sequence ID" value="NZ_JASGBI010000002.1"/>
</dbReference>
<dbReference type="Proteomes" id="UP001321580">
    <property type="component" value="Unassembled WGS sequence"/>
</dbReference>
<dbReference type="InterPro" id="IPR000868">
    <property type="entry name" value="Isochorismatase-like_dom"/>
</dbReference>
<sequence>MPAKPPALLIVDMMNLFEFEDAASLAFAAVRCASVIERLRTRFDRAGAPVVYINDNFAHWQGEFRDLVAQCISTQGPPAEIARKLAPRSSDFHILKPKHSAFLATPLTVLLAKLRTQRLVITGIAADSCILATAQDAHMREFGLWVPGDAVAAQTSERKARALALMAQTLGADVRGERSVRGLFPR</sequence>
<dbReference type="InterPro" id="IPR050272">
    <property type="entry name" value="Isochorismatase-like_hydrls"/>
</dbReference>
<dbReference type="InterPro" id="IPR036380">
    <property type="entry name" value="Isochorismatase-like_sf"/>
</dbReference>
<comment type="caution">
    <text evidence="3">The sequence shown here is derived from an EMBL/GenBank/DDBJ whole genome shotgun (WGS) entry which is preliminary data.</text>
</comment>
<keyword evidence="4" id="KW-1185">Reference proteome</keyword>
<proteinExistence type="predicted"/>
<accession>A0ABT6XKZ6</accession>
<evidence type="ECO:0000256" key="1">
    <source>
        <dbReference type="ARBA" id="ARBA00022801"/>
    </source>
</evidence>
<dbReference type="PANTHER" id="PTHR43540">
    <property type="entry name" value="PEROXYUREIDOACRYLATE/UREIDOACRYLATE AMIDOHYDROLASE-RELATED"/>
    <property type="match status" value="1"/>
</dbReference>
<gene>
    <name evidence="3" type="ORF">QLQ15_17560</name>
</gene>
<evidence type="ECO:0000313" key="3">
    <source>
        <dbReference type="EMBL" id="MDI9240713.1"/>
    </source>
</evidence>
<keyword evidence="1 3" id="KW-0378">Hydrolase</keyword>
<dbReference type="PANTHER" id="PTHR43540:SF6">
    <property type="entry name" value="ISOCHORISMATASE-LIKE DOMAIN-CONTAINING PROTEIN"/>
    <property type="match status" value="1"/>
</dbReference>
<dbReference type="GO" id="GO:0016787">
    <property type="term" value="F:hydrolase activity"/>
    <property type="evidence" value="ECO:0007669"/>
    <property type="project" value="UniProtKB-KW"/>
</dbReference>
<dbReference type="CDD" id="cd00431">
    <property type="entry name" value="cysteine_hydrolases"/>
    <property type="match status" value="1"/>
</dbReference>
<organism evidence="3 4">
    <name type="scientific">Lysobacter stagni</name>
    <dbReference type="NCBI Taxonomy" id="3045172"/>
    <lineage>
        <taxon>Bacteria</taxon>
        <taxon>Pseudomonadati</taxon>
        <taxon>Pseudomonadota</taxon>
        <taxon>Gammaproteobacteria</taxon>
        <taxon>Lysobacterales</taxon>
        <taxon>Lysobacteraceae</taxon>
        <taxon>Lysobacter</taxon>
    </lineage>
</organism>
<protein>
    <submittedName>
        <fullName evidence="3">Isochorismatase family cysteine hydrolase</fullName>
        <ecNumber evidence="3">3.-.-.-</ecNumber>
    </submittedName>
</protein>
<evidence type="ECO:0000313" key="4">
    <source>
        <dbReference type="Proteomes" id="UP001321580"/>
    </source>
</evidence>
<dbReference type="Pfam" id="PF00857">
    <property type="entry name" value="Isochorismatase"/>
    <property type="match status" value="1"/>
</dbReference>
<dbReference type="SUPFAM" id="SSF52499">
    <property type="entry name" value="Isochorismatase-like hydrolases"/>
    <property type="match status" value="1"/>
</dbReference>
<dbReference type="Gene3D" id="3.40.50.850">
    <property type="entry name" value="Isochorismatase-like"/>
    <property type="match status" value="1"/>
</dbReference>